<accession>A0A6L7G9M4</accession>
<reference evidence="1 2" key="1">
    <citation type="submission" date="2019-12" db="EMBL/GenBank/DDBJ databases">
        <authorList>
            <person name="Li M."/>
        </authorList>
    </citation>
    <scope>NUCLEOTIDE SEQUENCE [LARGE SCALE GENOMIC DNA]</scope>
    <source>
        <strain evidence="1 2">GBMRC 2024</strain>
    </source>
</reference>
<organism evidence="1 2">
    <name type="scientific">Pseudooceanicola albus</name>
    <dbReference type="NCBI Taxonomy" id="2692189"/>
    <lineage>
        <taxon>Bacteria</taxon>
        <taxon>Pseudomonadati</taxon>
        <taxon>Pseudomonadota</taxon>
        <taxon>Alphaproteobacteria</taxon>
        <taxon>Rhodobacterales</taxon>
        <taxon>Paracoccaceae</taxon>
        <taxon>Pseudooceanicola</taxon>
    </lineage>
</organism>
<dbReference type="RefSeq" id="WP_160896877.1">
    <property type="nucleotide sequence ID" value="NZ_WUMU01000034.1"/>
</dbReference>
<keyword evidence="2" id="KW-1185">Reference proteome</keyword>
<dbReference type="Proteomes" id="UP000477911">
    <property type="component" value="Unassembled WGS sequence"/>
</dbReference>
<dbReference type="SUPFAM" id="SSF54637">
    <property type="entry name" value="Thioesterase/thiol ester dehydrase-isomerase"/>
    <property type="match status" value="1"/>
</dbReference>
<evidence type="ECO:0000313" key="1">
    <source>
        <dbReference type="EMBL" id="MXN20755.1"/>
    </source>
</evidence>
<dbReference type="AlphaFoldDB" id="A0A6L7G9M4"/>
<comment type="caution">
    <text evidence="1">The sequence shown here is derived from an EMBL/GenBank/DDBJ whole genome shotgun (WGS) entry which is preliminary data.</text>
</comment>
<sequence length="131" mass="13312">MSALPAAGDSITFRKTMTVAEQGFFTGITGNMTKTHVDRAHATQAGLTDMSVFELAASGLLTTALGRLAGPDWRIGAFSVAFARAFPVGSSIAATATVTSADDSAIACDLAVTLSDETVITGTARMVPLGA</sequence>
<name>A0A6L7G9M4_9RHOB</name>
<dbReference type="EMBL" id="WUMU01000034">
    <property type="protein sequence ID" value="MXN20755.1"/>
    <property type="molecule type" value="Genomic_DNA"/>
</dbReference>
<dbReference type="Gene3D" id="3.10.129.10">
    <property type="entry name" value="Hotdog Thioesterase"/>
    <property type="match status" value="1"/>
</dbReference>
<dbReference type="CDD" id="cd03441">
    <property type="entry name" value="R_hydratase_like"/>
    <property type="match status" value="1"/>
</dbReference>
<gene>
    <name evidence="1" type="ORF">GR170_23250</name>
</gene>
<dbReference type="InterPro" id="IPR029069">
    <property type="entry name" value="HotDog_dom_sf"/>
</dbReference>
<evidence type="ECO:0000313" key="2">
    <source>
        <dbReference type="Proteomes" id="UP000477911"/>
    </source>
</evidence>
<protein>
    <submittedName>
        <fullName evidence="1">Acyl dehydratase</fullName>
    </submittedName>
</protein>
<proteinExistence type="predicted"/>